<proteinExistence type="predicted"/>
<name>A0A6J6SDE0_9ZZZZ</name>
<dbReference type="EMBL" id="CAEZXX010000264">
    <property type="protein sequence ID" value="CAB4732743.1"/>
    <property type="molecule type" value="Genomic_DNA"/>
</dbReference>
<sequence length="194" mass="20846">MGTQRLCPRGEGLRDAGTLLTGELDCSAKFDELADTDPSAEFCKTGPHRSTSRASAQQHRPQLLECPPITSIGGCVQRRLQTGTAGQEHVDEIEVCGQGGHNIGAAPTGLTRQPAVGHHVAERPGNRDEQRSGRPAGPESCSSAQDPDSDHDAHADEWGDDLARRVSERVLLDDCQVAEALLAETTGNRVEHWR</sequence>
<accession>A0A6J6SDE0</accession>
<feature type="region of interest" description="Disordered" evidence="1">
    <location>
        <begin position="104"/>
        <end position="160"/>
    </location>
</feature>
<feature type="compositionally biased region" description="Basic and acidic residues" evidence="1">
    <location>
        <begin position="119"/>
        <end position="132"/>
    </location>
</feature>
<evidence type="ECO:0000256" key="1">
    <source>
        <dbReference type="SAM" id="MobiDB-lite"/>
    </source>
</evidence>
<organism evidence="2">
    <name type="scientific">freshwater metagenome</name>
    <dbReference type="NCBI Taxonomy" id="449393"/>
    <lineage>
        <taxon>unclassified sequences</taxon>
        <taxon>metagenomes</taxon>
        <taxon>ecological metagenomes</taxon>
    </lineage>
</organism>
<reference evidence="2" key="1">
    <citation type="submission" date="2020-05" db="EMBL/GenBank/DDBJ databases">
        <authorList>
            <person name="Chiriac C."/>
            <person name="Salcher M."/>
            <person name="Ghai R."/>
            <person name="Kavagutti S V."/>
        </authorList>
    </citation>
    <scope>NUCLEOTIDE SEQUENCE</scope>
</reference>
<protein>
    <submittedName>
        <fullName evidence="2">Unannotated protein</fullName>
    </submittedName>
</protein>
<feature type="compositionally biased region" description="Basic and acidic residues" evidence="1">
    <location>
        <begin position="148"/>
        <end position="160"/>
    </location>
</feature>
<evidence type="ECO:0000313" key="2">
    <source>
        <dbReference type="EMBL" id="CAB4732743.1"/>
    </source>
</evidence>
<dbReference type="AlphaFoldDB" id="A0A6J6SDE0"/>
<gene>
    <name evidence="2" type="ORF">UFOPK2602_02440</name>
</gene>